<keyword evidence="3" id="KW-1185">Reference proteome</keyword>
<feature type="region of interest" description="Disordered" evidence="1">
    <location>
        <begin position="1"/>
        <end position="105"/>
    </location>
</feature>
<dbReference type="AlphaFoldDB" id="A0A0R3RLK8"/>
<feature type="region of interest" description="Disordered" evidence="1">
    <location>
        <begin position="156"/>
        <end position="182"/>
    </location>
</feature>
<feature type="compositionally biased region" description="Polar residues" evidence="1">
    <location>
        <begin position="1"/>
        <end position="26"/>
    </location>
</feature>
<dbReference type="InterPro" id="IPR052782">
    <property type="entry name" value="Oocyte-zygote_transition_reg"/>
</dbReference>
<dbReference type="Proteomes" id="UP000050640">
    <property type="component" value="Unplaced"/>
</dbReference>
<feature type="domain" description="Tyrosine-protein phosphatase" evidence="2">
    <location>
        <begin position="230"/>
        <end position="349"/>
    </location>
</feature>
<evidence type="ECO:0000313" key="3">
    <source>
        <dbReference type="Proteomes" id="UP000050640"/>
    </source>
</evidence>
<dbReference type="SUPFAM" id="SSF52799">
    <property type="entry name" value="(Phosphotyrosine protein) phosphatases II"/>
    <property type="match status" value="1"/>
</dbReference>
<accession>A0A0R3RLK8</accession>
<dbReference type="WBParaSite" id="EEL_0000236701-mRNA-1">
    <property type="protein sequence ID" value="EEL_0000236701-mRNA-1"/>
    <property type="gene ID" value="EEL_0000236701"/>
</dbReference>
<feature type="compositionally biased region" description="Basic and acidic residues" evidence="1">
    <location>
        <begin position="86"/>
        <end position="105"/>
    </location>
</feature>
<dbReference type="InterPro" id="IPR029021">
    <property type="entry name" value="Prot-tyrosine_phosphatase-like"/>
</dbReference>
<dbReference type="PANTHER" id="PTHR46163">
    <property type="entry name" value="TYROSINE-PROTEIN PHOSPHATASE-RELATED"/>
    <property type="match status" value="1"/>
</dbReference>
<dbReference type="STRING" id="1147741.A0A0R3RLK8"/>
<reference evidence="4" key="1">
    <citation type="submission" date="2017-02" db="UniProtKB">
        <authorList>
            <consortium name="WormBaseParasite"/>
        </authorList>
    </citation>
    <scope>IDENTIFICATION</scope>
</reference>
<dbReference type="PANTHER" id="PTHR46163:SF15">
    <property type="entry name" value="TYROSINE-PROTEIN PHOSPHATASE DOMAIN-CONTAINING PROTEIN"/>
    <property type="match status" value="1"/>
</dbReference>
<protein>
    <submittedName>
        <fullName evidence="4">Tyrosine-protein phosphatase domain-containing protein</fullName>
    </submittedName>
</protein>
<dbReference type="PROSITE" id="PS50055">
    <property type="entry name" value="TYR_PHOSPHATASE_PTP"/>
    <property type="match status" value="1"/>
</dbReference>
<dbReference type="GO" id="GO:0004725">
    <property type="term" value="F:protein tyrosine phosphatase activity"/>
    <property type="evidence" value="ECO:0007669"/>
    <property type="project" value="InterPro"/>
</dbReference>
<evidence type="ECO:0000259" key="2">
    <source>
        <dbReference type="PROSITE" id="PS50055"/>
    </source>
</evidence>
<feature type="compositionally biased region" description="Polar residues" evidence="1">
    <location>
        <begin position="39"/>
        <end position="53"/>
    </location>
</feature>
<evidence type="ECO:0000313" key="4">
    <source>
        <dbReference type="WBParaSite" id="EEL_0000236701-mRNA-1"/>
    </source>
</evidence>
<dbReference type="SMART" id="SM00194">
    <property type="entry name" value="PTPc"/>
    <property type="match status" value="1"/>
</dbReference>
<evidence type="ECO:0000256" key="1">
    <source>
        <dbReference type="SAM" id="MobiDB-lite"/>
    </source>
</evidence>
<proteinExistence type="predicted"/>
<name>A0A0R3RLK8_9BILA</name>
<sequence>MDEKYQSNSRTYARAVQPSTESTYSSYGAFGRSAEPVQTGRNPNTESSGTNKLSVYEQEQHLQPGYAGDLEGQRPRSKESSSSIYREVERSDRSRYGDGKREPDIFTDCHRIPEQALIGEGYSPLHDALSISTISSAFPPPEAKVLQTAVHSQPKLPEIVPGSADQQKKTVEGKIEEKEKSNEKVSKTKVIEELSPVKREKIDEDDQQMQQKRKVIQFIEQIATIGTEGIRDEFAQCRNFIPNAITRNAHDQNLKRCRYPDVICIDQTRVVLKSDDDGSDFIHASRIPLGDKPNEIIITQLPLSNTVKHFWEMIWQENVQAVLLFLTLDEWKQHAENIQLIPGKGFTFN</sequence>
<organism evidence="3 4">
    <name type="scientific">Elaeophora elaphi</name>
    <dbReference type="NCBI Taxonomy" id="1147741"/>
    <lineage>
        <taxon>Eukaryota</taxon>
        <taxon>Metazoa</taxon>
        <taxon>Ecdysozoa</taxon>
        <taxon>Nematoda</taxon>
        <taxon>Chromadorea</taxon>
        <taxon>Rhabditida</taxon>
        <taxon>Spirurina</taxon>
        <taxon>Spiruromorpha</taxon>
        <taxon>Filarioidea</taxon>
        <taxon>Onchocercidae</taxon>
        <taxon>Elaeophora</taxon>
    </lineage>
</organism>
<dbReference type="InterPro" id="IPR000242">
    <property type="entry name" value="PTP_cat"/>
</dbReference>
<dbReference type="Pfam" id="PF00102">
    <property type="entry name" value="Y_phosphatase"/>
    <property type="match status" value="1"/>
</dbReference>
<feature type="compositionally biased region" description="Basic and acidic residues" evidence="1">
    <location>
        <begin position="166"/>
        <end position="182"/>
    </location>
</feature>
<dbReference type="Gene3D" id="3.90.190.10">
    <property type="entry name" value="Protein tyrosine phosphatase superfamily"/>
    <property type="match status" value="1"/>
</dbReference>